<keyword evidence="2 5" id="KW-0812">Transmembrane</keyword>
<keyword evidence="4 5" id="KW-0472">Membrane</keyword>
<evidence type="ECO:0000313" key="8">
    <source>
        <dbReference type="Proteomes" id="UP000248198"/>
    </source>
</evidence>
<evidence type="ECO:0000259" key="6">
    <source>
        <dbReference type="Pfam" id="PF07291"/>
    </source>
</evidence>
<dbReference type="GO" id="GO:0030416">
    <property type="term" value="P:methylamine metabolic process"/>
    <property type="evidence" value="ECO:0007669"/>
    <property type="project" value="InterPro"/>
</dbReference>
<feature type="transmembrane region" description="Helical" evidence="5">
    <location>
        <begin position="20"/>
        <end position="44"/>
    </location>
</feature>
<evidence type="ECO:0000256" key="3">
    <source>
        <dbReference type="ARBA" id="ARBA00022989"/>
    </source>
</evidence>
<reference evidence="7 8" key="1">
    <citation type="submission" date="2018-06" db="EMBL/GenBank/DDBJ databases">
        <title>Genomic Encyclopedia of Archaeal and Bacterial Type Strains, Phase II (KMG-II): from individual species to whole genera.</title>
        <authorList>
            <person name="Goeker M."/>
        </authorList>
    </citation>
    <scope>NUCLEOTIDE SEQUENCE [LARGE SCALE GENOMIC DNA]</scope>
    <source>
        <strain evidence="7 8">DSM 27372</strain>
    </source>
</reference>
<dbReference type="OrthoDB" id="673785at2"/>
<dbReference type="InterPro" id="IPR009908">
    <property type="entry name" value="Methylamine_util_MauE"/>
</dbReference>
<evidence type="ECO:0000313" key="7">
    <source>
        <dbReference type="EMBL" id="PYF76548.1"/>
    </source>
</evidence>
<protein>
    <submittedName>
        <fullName evidence="7">Methylamine utilization protein MauE</fullName>
    </submittedName>
</protein>
<dbReference type="EMBL" id="QKLU01000001">
    <property type="protein sequence ID" value="PYF76548.1"/>
    <property type="molecule type" value="Genomic_DNA"/>
</dbReference>
<keyword evidence="8" id="KW-1185">Reference proteome</keyword>
<dbReference type="Pfam" id="PF07291">
    <property type="entry name" value="MauE"/>
    <property type="match status" value="1"/>
</dbReference>
<organism evidence="7 8">
    <name type="scientific">Pedobacter nutrimenti</name>
    <dbReference type="NCBI Taxonomy" id="1241337"/>
    <lineage>
        <taxon>Bacteria</taxon>
        <taxon>Pseudomonadati</taxon>
        <taxon>Bacteroidota</taxon>
        <taxon>Sphingobacteriia</taxon>
        <taxon>Sphingobacteriales</taxon>
        <taxon>Sphingobacteriaceae</taxon>
        <taxon>Pedobacter</taxon>
    </lineage>
</organism>
<evidence type="ECO:0000256" key="1">
    <source>
        <dbReference type="ARBA" id="ARBA00004141"/>
    </source>
</evidence>
<proteinExistence type="predicted"/>
<evidence type="ECO:0000256" key="5">
    <source>
        <dbReference type="SAM" id="Phobius"/>
    </source>
</evidence>
<dbReference type="UniPathway" id="UPA00895"/>
<keyword evidence="3 5" id="KW-1133">Transmembrane helix</keyword>
<feature type="transmembrane region" description="Helical" evidence="5">
    <location>
        <begin position="64"/>
        <end position="81"/>
    </location>
</feature>
<dbReference type="RefSeq" id="WP_110826671.1">
    <property type="nucleotide sequence ID" value="NZ_QKLU01000001.1"/>
</dbReference>
<evidence type="ECO:0000256" key="4">
    <source>
        <dbReference type="ARBA" id="ARBA00023136"/>
    </source>
</evidence>
<sequence>MEITFNKRRLLTFADQSKEFFSDAVSYLFIALFIYTAASKLASFETFEQVLSRSPLIGDYSTPIAWAIPLAEIAISTLLIIPITKRKGLYLSLLLMLLFTVYLIYMLYSGSQLPCHCGGVISSMSWKGHVLFNAGFIVLGLGGLAVYRER</sequence>
<feature type="transmembrane region" description="Helical" evidence="5">
    <location>
        <begin position="128"/>
        <end position="147"/>
    </location>
</feature>
<feature type="transmembrane region" description="Helical" evidence="5">
    <location>
        <begin position="88"/>
        <end position="108"/>
    </location>
</feature>
<gene>
    <name evidence="7" type="ORF">B0O44_10119</name>
</gene>
<comment type="subcellular location">
    <subcellularLocation>
        <location evidence="1">Membrane</location>
        <topology evidence="1">Multi-pass membrane protein</topology>
    </subcellularLocation>
</comment>
<feature type="domain" description="Methylamine utilisation protein MauE" evidence="6">
    <location>
        <begin position="19"/>
        <end position="145"/>
    </location>
</feature>
<name>A0A318UN92_9SPHI</name>
<dbReference type="GO" id="GO:0016020">
    <property type="term" value="C:membrane"/>
    <property type="evidence" value="ECO:0007669"/>
    <property type="project" value="UniProtKB-SubCell"/>
</dbReference>
<evidence type="ECO:0000256" key="2">
    <source>
        <dbReference type="ARBA" id="ARBA00022692"/>
    </source>
</evidence>
<comment type="caution">
    <text evidence="7">The sequence shown here is derived from an EMBL/GenBank/DDBJ whole genome shotgun (WGS) entry which is preliminary data.</text>
</comment>
<dbReference type="AlphaFoldDB" id="A0A318UN92"/>
<accession>A0A318UN92</accession>
<dbReference type="Proteomes" id="UP000248198">
    <property type="component" value="Unassembled WGS sequence"/>
</dbReference>